<reference evidence="2" key="1">
    <citation type="journal article" date="2020" name="mSystems">
        <title>Genome- and Community-Level Interaction Insights into Carbon Utilization and Element Cycling Functions of Hydrothermarchaeota in Hydrothermal Sediment.</title>
        <authorList>
            <person name="Zhou Z."/>
            <person name="Liu Y."/>
            <person name="Xu W."/>
            <person name="Pan J."/>
            <person name="Luo Z.H."/>
            <person name="Li M."/>
        </authorList>
    </citation>
    <scope>NUCLEOTIDE SEQUENCE [LARGE SCALE GENOMIC DNA]</scope>
    <source>
        <strain evidence="2">SpSt-192</strain>
    </source>
</reference>
<dbReference type="Pfam" id="PF08823">
    <property type="entry name" value="PG_binding_2"/>
    <property type="match status" value="1"/>
</dbReference>
<protein>
    <submittedName>
        <fullName evidence="2">DUF1028 domain-containing protein</fullName>
    </submittedName>
</protein>
<comment type="caution">
    <text evidence="2">The sequence shown here is derived from an EMBL/GenBank/DDBJ whole genome shotgun (WGS) entry which is preliminary data.</text>
</comment>
<organism evidence="2">
    <name type="scientific">Thermorudis sp</name>
    <dbReference type="NCBI Taxonomy" id="1969470"/>
    <lineage>
        <taxon>Bacteria</taxon>
        <taxon>Pseudomonadati</taxon>
        <taxon>Thermomicrobiota</taxon>
        <taxon>Thermomicrobia</taxon>
        <taxon>Thermomicrobia incertae sedis</taxon>
        <taxon>Thermorudis</taxon>
    </lineage>
</organism>
<evidence type="ECO:0000259" key="1">
    <source>
        <dbReference type="Pfam" id="PF08823"/>
    </source>
</evidence>
<dbReference type="Pfam" id="PF06267">
    <property type="entry name" value="DUF1028"/>
    <property type="match status" value="1"/>
</dbReference>
<dbReference type="EMBL" id="DSID01000464">
    <property type="protein sequence ID" value="HEX70818.1"/>
    <property type="molecule type" value="Genomic_DNA"/>
</dbReference>
<sequence>MIRVHRRWPPASTFSIVARDPVTGDLGVAVQSKFLAGGAVVPWARAGVGAVATQAWANVTYGPRGLELLAAGHPADVVVARLTGEDPGRAERQVGIVDSQGRAATFTGEKCIPWAGGVVGEGFCCQGNILVGPEVVQAMADAYRSTTGTFAHRLVTALEAGQAAGGDSRGQQSAAILIVREGGGYGGGNDRYIDLRVDDHPQPIAELRRLVMLHRVYFQLDEADLVPLDQPLLRRIGDQLHRLGYLADTEAGTQATLAALERFASVENLEARFRTDGQVDTVLLEFLEARSQSRAPDFSL</sequence>
<evidence type="ECO:0000313" key="2">
    <source>
        <dbReference type="EMBL" id="HEX70818.1"/>
    </source>
</evidence>
<name>A0A7C3A982_9BACT</name>
<dbReference type="PANTHER" id="PTHR39328">
    <property type="entry name" value="BLL2871 PROTEIN"/>
    <property type="match status" value="1"/>
</dbReference>
<gene>
    <name evidence="2" type="ORF">ENP13_06200</name>
</gene>
<feature type="domain" description="Putative peptidoglycan binding" evidence="1">
    <location>
        <begin position="225"/>
        <end position="287"/>
    </location>
</feature>
<dbReference type="SUPFAM" id="SSF56235">
    <property type="entry name" value="N-terminal nucleophile aminohydrolases (Ntn hydrolases)"/>
    <property type="match status" value="1"/>
</dbReference>
<dbReference type="AlphaFoldDB" id="A0A7C3A982"/>
<accession>A0A7C3A982</accession>
<dbReference type="PANTHER" id="PTHR39328:SF1">
    <property type="entry name" value="BLL2871 PROTEIN"/>
    <property type="match status" value="1"/>
</dbReference>
<proteinExistence type="predicted"/>
<dbReference type="InterPro" id="IPR010430">
    <property type="entry name" value="DUF1028"/>
</dbReference>
<dbReference type="InterPro" id="IPR029055">
    <property type="entry name" value="Ntn_hydrolases_N"/>
</dbReference>
<dbReference type="InterPro" id="IPR014927">
    <property type="entry name" value="PG-bd_2"/>
</dbReference>
<dbReference type="Gene3D" id="3.60.20.10">
    <property type="entry name" value="Glutamine Phosphoribosylpyrophosphate, subunit 1, domain 1"/>
    <property type="match status" value="1"/>
</dbReference>